<feature type="non-terminal residue" evidence="1">
    <location>
        <position position="134"/>
    </location>
</feature>
<sequence length="134" mass="15421">MQTTWSNLSVQKWIELIGRIDIINKNMLIASNSEYLYYENCNSIVIQSLTFNSWICALNIKRINMTITQCKFNKKNVATSREMLQIYNVITVDKSNFTNAYFNISLGASQTSVSNNPNIIVFARLGFEFDTKLL</sequence>
<dbReference type="EMBL" id="ASPP01040377">
    <property type="protein sequence ID" value="ETO00658.1"/>
    <property type="molecule type" value="Genomic_DNA"/>
</dbReference>
<dbReference type="Proteomes" id="UP000023152">
    <property type="component" value="Unassembled WGS sequence"/>
</dbReference>
<keyword evidence="2" id="KW-1185">Reference proteome</keyword>
<reference evidence="1 2" key="1">
    <citation type="journal article" date="2013" name="Curr. Biol.">
        <title>The Genome of the Foraminiferan Reticulomyxa filosa.</title>
        <authorList>
            <person name="Glockner G."/>
            <person name="Hulsmann N."/>
            <person name="Schleicher M."/>
            <person name="Noegel A.A."/>
            <person name="Eichinger L."/>
            <person name="Gallinger C."/>
            <person name="Pawlowski J."/>
            <person name="Sierra R."/>
            <person name="Euteneuer U."/>
            <person name="Pillet L."/>
            <person name="Moustafa A."/>
            <person name="Platzer M."/>
            <person name="Groth M."/>
            <person name="Szafranski K."/>
            <person name="Schliwa M."/>
        </authorList>
    </citation>
    <scope>NUCLEOTIDE SEQUENCE [LARGE SCALE GENOMIC DNA]</scope>
</reference>
<proteinExistence type="predicted"/>
<evidence type="ECO:0000313" key="1">
    <source>
        <dbReference type="EMBL" id="ETO00658.1"/>
    </source>
</evidence>
<gene>
    <name evidence="1" type="ORF">RFI_36781</name>
</gene>
<dbReference type="AlphaFoldDB" id="X6LF82"/>
<name>X6LF82_RETFI</name>
<evidence type="ECO:0000313" key="2">
    <source>
        <dbReference type="Proteomes" id="UP000023152"/>
    </source>
</evidence>
<accession>X6LF82</accession>
<protein>
    <submittedName>
        <fullName evidence="1">Uncharacterized protein</fullName>
    </submittedName>
</protein>
<organism evidence="1 2">
    <name type="scientific">Reticulomyxa filosa</name>
    <dbReference type="NCBI Taxonomy" id="46433"/>
    <lineage>
        <taxon>Eukaryota</taxon>
        <taxon>Sar</taxon>
        <taxon>Rhizaria</taxon>
        <taxon>Retaria</taxon>
        <taxon>Foraminifera</taxon>
        <taxon>Monothalamids</taxon>
        <taxon>Reticulomyxidae</taxon>
        <taxon>Reticulomyxa</taxon>
    </lineage>
</organism>
<comment type="caution">
    <text evidence="1">The sequence shown here is derived from an EMBL/GenBank/DDBJ whole genome shotgun (WGS) entry which is preliminary data.</text>
</comment>